<evidence type="ECO:0000313" key="3">
    <source>
        <dbReference type="Proteomes" id="UP000253345"/>
    </source>
</evidence>
<dbReference type="EMBL" id="QPJL01000025">
    <property type="protein sequence ID" value="RCW79454.1"/>
    <property type="molecule type" value="Genomic_DNA"/>
</dbReference>
<accession>A0A368YMS2</accession>
<evidence type="ECO:0000256" key="1">
    <source>
        <dbReference type="SAM" id="Phobius"/>
    </source>
</evidence>
<protein>
    <recommendedName>
        <fullName evidence="4">Signal transducing protein</fullName>
    </recommendedName>
</protein>
<keyword evidence="1" id="KW-1133">Transmembrane helix</keyword>
<proteinExistence type="predicted"/>
<name>A0A368YMS2_9RHOB</name>
<evidence type="ECO:0000313" key="2">
    <source>
        <dbReference type="EMBL" id="RCW79454.1"/>
    </source>
</evidence>
<keyword evidence="3" id="KW-1185">Reference proteome</keyword>
<feature type="transmembrane region" description="Helical" evidence="1">
    <location>
        <begin position="96"/>
        <end position="117"/>
    </location>
</feature>
<comment type="caution">
    <text evidence="2">The sequence shown here is derived from an EMBL/GenBank/DDBJ whole genome shotgun (WGS) entry which is preliminary data.</text>
</comment>
<dbReference type="OrthoDB" id="7778973at2"/>
<organism evidence="2 3">
    <name type="scientific">Paracoccus lutimaris</name>
    <dbReference type="NCBI Taxonomy" id="1490030"/>
    <lineage>
        <taxon>Bacteria</taxon>
        <taxon>Pseudomonadati</taxon>
        <taxon>Pseudomonadota</taxon>
        <taxon>Alphaproteobacteria</taxon>
        <taxon>Rhodobacterales</taxon>
        <taxon>Paracoccaceae</taxon>
        <taxon>Paracoccus</taxon>
    </lineage>
</organism>
<dbReference type="RefSeq" id="WP_147273338.1">
    <property type="nucleotide sequence ID" value="NZ_QPJL01000025.1"/>
</dbReference>
<gene>
    <name evidence="2" type="ORF">DFP89_12538</name>
</gene>
<evidence type="ECO:0008006" key="4">
    <source>
        <dbReference type="Google" id="ProtNLM"/>
    </source>
</evidence>
<keyword evidence="1" id="KW-0812">Transmembrane</keyword>
<keyword evidence="1" id="KW-0472">Membrane</keyword>
<dbReference type="AlphaFoldDB" id="A0A368YMS2"/>
<dbReference type="Proteomes" id="UP000253345">
    <property type="component" value="Unassembled WGS sequence"/>
</dbReference>
<reference evidence="2 3" key="1">
    <citation type="submission" date="2018-07" db="EMBL/GenBank/DDBJ databases">
        <title>Genomic Encyclopedia of Type Strains, Phase III (KMG-III): the genomes of soil and plant-associated and newly described type strains.</title>
        <authorList>
            <person name="Whitman W."/>
        </authorList>
    </citation>
    <scope>NUCLEOTIDE SEQUENCE [LARGE SCALE GENOMIC DNA]</scope>
    <source>
        <strain evidence="2 3">CECT 8525</strain>
    </source>
</reference>
<sequence length="129" mass="13644">MTTTKTTTKAAHLASGGPVVIAHAYRWHEAQLAAAMLHAAGIRAGITDPLIHNAMPESGLALGGMRLMVPPSQQNEALALLASVPLPQVRMPFSRALLFAVLVWWCGAAPMMSGLYLRRPEIARAAPAA</sequence>